<name>A0ABP0GVL9_CLALP</name>
<dbReference type="Pfam" id="PF00135">
    <property type="entry name" value="COesterase"/>
    <property type="match status" value="1"/>
</dbReference>
<sequence length="600" mass="68797">MKTCKMEIWKEISLVTICALLFQVNPYEAKPIQLSSNDLVIATAYEGSIVGQVTPEAGIFFGIPFSQPPTGEFRWRRPRDPLKYESRYWNATYKRPGCQQVCEEPAPEYSCPAEISEDCLYLNVWVPKRLLMQVKADNILDIDHYAIRDDYRPGGESRPLAVMVWYHGGNFKDGSGSSILYDGRFMANQGDVIVVTTNYRLAHLGFLVQGENGSEEAKGNFGFWDQVKTLEWVNRNIRNFGGDPNKVTIFGQSAGSESIGVHLTSNVSKDLFHKSIMQSNPLGLPFRNLRDAKVFGDRFAESVGCKRNDMTCLRSKSVQELEKAYNKSLDDITNPALISTLFQPWSPVIDGDIVPDQPVKLFLTGQTQNKPLLLGSTVDEGVLFIDGAFSHPVGKLVYDLLLAIIFKQDYLTVVERYPGECKGHLFKCDYRDMASEMATEYIFLCPQRKSVNSLKNNDIWWYIFNQTWSFYEVWGQPACYHHVCHGSDLGYIFNVESLTKFNFTENERGLAKRMITYWTNFAKYGDPNGAQTMSKVKNTQWPSFNQTHQQGMYQALQLTANKDFVMQQPYKEACDFWDKLNRYADHVSMYHHRRKRQHEK</sequence>
<keyword evidence="2 3" id="KW-0378">Hydrolase</keyword>
<proteinExistence type="inferred from homology"/>
<feature type="signal peptide" evidence="3">
    <location>
        <begin position="1"/>
        <end position="29"/>
    </location>
</feature>
<dbReference type="InterPro" id="IPR000997">
    <property type="entry name" value="Cholinesterase"/>
</dbReference>
<dbReference type="SUPFAM" id="SSF53474">
    <property type="entry name" value="alpha/beta-Hydrolases"/>
    <property type="match status" value="1"/>
</dbReference>
<evidence type="ECO:0000313" key="5">
    <source>
        <dbReference type="EMBL" id="CAK8694996.1"/>
    </source>
</evidence>
<keyword evidence="6" id="KW-1185">Reference proteome</keyword>
<dbReference type="EMBL" id="CAWYQH010000141">
    <property type="protein sequence ID" value="CAK8694996.1"/>
    <property type="molecule type" value="Genomic_DNA"/>
</dbReference>
<feature type="chain" id="PRO_5044976168" description="Carboxylic ester hydrolase" evidence="3">
    <location>
        <begin position="30"/>
        <end position="600"/>
    </location>
</feature>
<dbReference type="PANTHER" id="PTHR45570">
    <property type="entry name" value="CARBOXYLIC ESTER HYDROLASE"/>
    <property type="match status" value="1"/>
</dbReference>
<dbReference type="PROSITE" id="PS00122">
    <property type="entry name" value="CARBOXYLESTERASE_B_1"/>
    <property type="match status" value="1"/>
</dbReference>
<dbReference type="InterPro" id="IPR002018">
    <property type="entry name" value="CarbesteraseB"/>
</dbReference>
<evidence type="ECO:0000259" key="4">
    <source>
        <dbReference type="Pfam" id="PF00135"/>
    </source>
</evidence>
<organism evidence="5 6">
    <name type="scientific">Clavelina lepadiformis</name>
    <name type="common">Light-bulb sea squirt</name>
    <name type="synonym">Ascidia lepadiformis</name>
    <dbReference type="NCBI Taxonomy" id="159417"/>
    <lineage>
        <taxon>Eukaryota</taxon>
        <taxon>Metazoa</taxon>
        <taxon>Chordata</taxon>
        <taxon>Tunicata</taxon>
        <taxon>Ascidiacea</taxon>
        <taxon>Aplousobranchia</taxon>
        <taxon>Clavelinidae</taxon>
        <taxon>Clavelina</taxon>
    </lineage>
</organism>
<evidence type="ECO:0000256" key="2">
    <source>
        <dbReference type="ARBA" id="ARBA00022801"/>
    </source>
</evidence>
<dbReference type="PROSITE" id="PS00941">
    <property type="entry name" value="CARBOXYLESTERASE_B_2"/>
    <property type="match status" value="1"/>
</dbReference>
<dbReference type="InterPro" id="IPR019819">
    <property type="entry name" value="Carboxylesterase_B_CS"/>
</dbReference>
<gene>
    <name evidence="5" type="ORF">CVLEPA_LOCUS28306</name>
</gene>
<feature type="domain" description="Carboxylesterase type B" evidence="4">
    <location>
        <begin position="39"/>
        <end position="577"/>
    </location>
</feature>
<comment type="caution">
    <text evidence="5">The sequence shown here is derived from an EMBL/GenBank/DDBJ whole genome shotgun (WGS) entry which is preliminary data.</text>
</comment>
<dbReference type="PRINTS" id="PR00878">
    <property type="entry name" value="CHOLNESTRASE"/>
</dbReference>
<dbReference type="InterPro" id="IPR029058">
    <property type="entry name" value="AB_hydrolase_fold"/>
</dbReference>
<evidence type="ECO:0000313" key="6">
    <source>
        <dbReference type="Proteomes" id="UP001642483"/>
    </source>
</evidence>
<protein>
    <recommendedName>
        <fullName evidence="3">Carboxylic ester hydrolase</fullName>
        <ecNumber evidence="3">3.1.1.-</ecNumber>
    </recommendedName>
</protein>
<keyword evidence="3" id="KW-0732">Signal</keyword>
<dbReference type="PANTHER" id="PTHR45570:SF2">
    <property type="entry name" value="ACETYLCHOLINESTERASE 1-LIKE"/>
    <property type="match status" value="1"/>
</dbReference>
<dbReference type="Proteomes" id="UP001642483">
    <property type="component" value="Unassembled WGS sequence"/>
</dbReference>
<evidence type="ECO:0000256" key="3">
    <source>
        <dbReference type="RuleBase" id="RU361235"/>
    </source>
</evidence>
<dbReference type="InterPro" id="IPR019826">
    <property type="entry name" value="Carboxylesterase_B_AS"/>
</dbReference>
<dbReference type="EC" id="3.1.1.-" evidence="3"/>
<accession>A0ABP0GVL9</accession>
<dbReference type="Gene3D" id="3.40.50.1820">
    <property type="entry name" value="alpha/beta hydrolase"/>
    <property type="match status" value="1"/>
</dbReference>
<comment type="similarity">
    <text evidence="1 3">Belongs to the type-B carboxylesterase/lipase family.</text>
</comment>
<evidence type="ECO:0000256" key="1">
    <source>
        <dbReference type="ARBA" id="ARBA00005964"/>
    </source>
</evidence>
<reference evidence="5 6" key="1">
    <citation type="submission" date="2024-02" db="EMBL/GenBank/DDBJ databases">
        <authorList>
            <person name="Daric V."/>
            <person name="Darras S."/>
        </authorList>
    </citation>
    <scope>NUCLEOTIDE SEQUENCE [LARGE SCALE GENOMIC DNA]</scope>
</reference>